<dbReference type="Gene3D" id="1.20.1080.10">
    <property type="entry name" value="Glycerol uptake facilitator protein"/>
    <property type="match status" value="1"/>
</dbReference>
<dbReference type="InterPro" id="IPR023271">
    <property type="entry name" value="Aquaporin-like"/>
</dbReference>
<evidence type="ECO:0000256" key="6">
    <source>
        <dbReference type="RuleBase" id="RU000477"/>
    </source>
</evidence>
<dbReference type="CDD" id="cd00333">
    <property type="entry name" value="MIP"/>
    <property type="match status" value="1"/>
</dbReference>
<evidence type="ECO:0000313" key="8">
    <source>
        <dbReference type="EMBL" id="TFF44217.1"/>
    </source>
</evidence>
<dbReference type="Pfam" id="PF00230">
    <property type="entry name" value="MIP"/>
    <property type="match status" value="1"/>
</dbReference>
<dbReference type="SUPFAM" id="SSF81338">
    <property type="entry name" value="Aquaporin-like"/>
    <property type="match status" value="1"/>
</dbReference>
<dbReference type="NCBIfam" id="TIGR00861">
    <property type="entry name" value="MIP"/>
    <property type="match status" value="1"/>
</dbReference>
<organism evidence="8 9">
    <name type="scientific">Bacillus thuringiensis</name>
    <dbReference type="NCBI Taxonomy" id="1428"/>
    <lineage>
        <taxon>Bacteria</taxon>
        <taxon>Bacillati</taxon>
        <taxon>Bacillota</taxon>
        <taxon>Bacilli</taxon>
        <taxon>Bacillales</taxon>
        <taxon>Bacillaceae</taxon>
        <taxon>Bacillus</taxon>
        <taxon>Bacillus cereus group</taxon>
    </lineage>
</organism>
<keyword evidence="3 6" id="KW-0812">Transmembrane</keyword>
<gene>
    <name evidence="8" type="ORF">EQ803_24630</name>
</gene>
<comment type="caution">
    <text evidence="8">The sequence shown here is derived from an EMBL/GenBank/DDBJ whole genome shotgun (WGS) entry which is preliminary data.</text>
</comment>
<evidence type="ECO:0000256" key="7">
    <source>
        <dbReference type="SAM" id="Phobius"/>
    </source>
</evidence>
<keyword evidence="5 7" id="KW-0472">Membrane</keyword>
<evidence type="ECO:0000313" key="9">
    <source>
        <dbReference type="Proteomes" id="UP000297630"/>
    </source>
</evidence>
<keyword evidence="4 7" id="KW-1133">Transmembrane helix</keyword>
<dbReference type="InterPro" id="IPR000425">
    <property type="entry name" value="MIP"/>
</dbReference>
<keyword evidence="2 6" id="KW-0813">Transport</keyword>
<dbReference type="InterPro" id="IPR034294">
    <property type="entry name" value="Aquaporin_transptr"/>
</dbReference>
<dbReference type="AlphaFoldDB" id="A0A4Y8T0J4"/>
<evidence type="ECO:0000256" key="2">
    <source>
        <dbReference type="ARBA" id="ARBA00022448"/>
    </source>
</evidence>
<dbReference type="GeneID" id="92800157"/>
<dbReference type="InterPro" id="IPR022357">
    <property type="entry name" value="MIP_CS"/>
</dbReference>
<dbReference type="Proteomes" id="UP000297630">
    <property type="component" value="Unassembled WGS sequence"/>
</dbReference>
<protein>
    <submittedName>
        <fullName evidence="8">MIP family channel protein</fullName>
    </submittedName>
</protein>
<name>A0A4Y8T0J4_BACTU</name>
<comment type="similarity">
    <text evidence="6">Belongs to the MIP/aquaporin (TC 1.A.8) family.</text>
</comment>
<sequence length="240" mass="25706">MRDKSVASSYVTTVKLDSFREIAYSKELKRKLLAEFIGTFTLVFAGTGAIIVNSITQSLTHIGVAITFGLVVLALIYSFGHISGAHFNPAVTIALLSAKEISRREAILYILIQMIGASFASLFLLSIFGDIANLGATLPSQSWTQSFILEFVLTFILMMVIFASATHGKATKSFAGVAIGSTVALEAMFGGPISGASMNPARSFGPALISGTFEYLWIYLVATTLGALLAAIVYKFIHEQ</sequence>
<dbReference type="EMBL" id="SCLP01000015">
    <property type="protein sequence ID" value="TFF44217.1"/>
    <property type="molecule type" value="Genomic_DNA"/>
</dbReference>
<evidence type="ECO:0000256" key="1">
    <source>
        <dbReference type="ARBA" id="ARBA00004141"/>
    </source>
</evidence>
<feature type="transmembrane region" description="Helical" evidence="7">
    <location>
        <begin position="106"/>
        <end position="127"/>
    </location>
</feature>
<accession>A0A4Y8T0J4</accession>
<feature type="transmembrane region" description="Helical" evidence="7">
    <location>
        <begin position="58"/>
        <end position="79"/>
    </location>
</feature>
<comment type="subcellular location">
    <subcellularLocation>
        <location evidence="1">Membrane</location>
        <topology evidence="1">Multi-pass membrane protein</topology>
    </subcellularLocation>
</comment>
<dbReference type="GO" id="GO:0016020">
    <property type="term" value="C:membrane"/>
    <property type="evidence" value="ECO:0007669"/>
    <property type="project" value="UniProtKB-SubCell"/>
</dbReference>
<feature type="transmembrane region" description="Helical" evidence="7">
    <location>
        <begin position="147"/>
        <end position="165"/>
    </location>
</feature>
<dbReference type="RefSeq" id="WP_001205149.1">
    <property type="nucleotide sequence ID" value="NZ_CP176861.1"/>
</dbReference>
<dbReference type="OMA" id="LALNTMH"/>
<feature type="transmembrane region" description="Helical" evidence="7">
    <location>
        <begin position="177"/>
        <end position="196"/>
    </location>
</feature>
<dbReference type="PANTHER" id="PTHR45724">
    <property type="entry name" value="AQUAPORIN NIP2-1"/>
    <property type="match status" value="1"/>
</dbReference>
<evidence type="ECO:0000256" key="4">
    <source>
        <dbReference type="ARBA" id="ARBA00022989"/>
    </source>
</evidence>
<feature type="transmembrane region" description="Helical" evidence="7">
    <location>
        <begin position="216"/>
        <end position="237"/>
    </location>
</feature>
<proteinExistence type="inferred from homology"/>
<dbReference type="GO" id="GO:0015267">
    <property type="term" value="F:channel activity"/>
    <property type="evidence" value="ECO:0007669"/>
    <property type="project" value="InterPro"/>
</dbReference>
<dbReference type="PANTHER" id="PTHR45724:SF13">
    <property type="entry name" value="AQUAPORIN NIP1-1-RELATED"/>
    <property type="match status" value="1"/>
</dbReference>
<evidence type="ECO:0000256" key="5">
    <source>
        <dbReference type="ARBA" id="ARBA00023136"/>
    </source>
</evidence>
<feature type="transmembrane region" description="Helical" evidence="7">
    <location>
        <begin position="32"/>
        <end position="52"/>
    </location>
</feature>
<dbReference type="PROSITE" id="PS00221">
    <property type="entry name" value="MIP"/>
    <property type="match status" value="1"/>
</dbReference>
<evidence type="ECO:0000256" key="3">
    <source>
        <dbReference type="ARBA" id="ARBA00022692"/>
    </source>
</evidence>
<reference evidence="8 9" key="1">
    <citation type="submission" date="2019-01" db="EMBL/GenBank/DDBJ databases">
        <title>Draft genome sequence of Bacillus sp. DPC6431.</title>
        <authorList>
            <person name="Arbulu S."/>
            <person name="Murphy K."/>
            <person name="O'Sullivan O."/>
            <person name="Rea M.C."/>
            <person name="Hill C."/>
            <person name="Ross R.P."/>
        </authorList>
    </citation>
    <scope>NUCLEOTIDE SEQUENCE [LARGE SCALE GENOMIC DNA]</scope>
    <source>
        <strain evidence="8 9">DPC6431</strain>
    </source>
</reference>
<dbReference type="PRINTS" id="PR00783">
    <property type="entry name" value="MINTRINSICP"/>
</dbReference>